<feature type="transmembrane region" description="Helical" evidence="1">
    <location>
        <begin position="381"/>
        <end position="402"/>
    </location>
</feature>
<sequence>MLERLLREQSRAFVLIAIALAVAGLVAALSLPIGLFPQVSFPRVVVDLDAGSRPADQTALTVTRPVEEALRAIPGVQDVRSATSRGAAQISIDFGWGRDMVASTLLVDSAIARTIASLPSGTQYTVRRMDPTVFPIISYALVSTAADPVALQDIAKYQITPLLSSVPGLARVGVQGGDTAEVQVLADPHRLADHALSMADLTTAIRNGNVLSAVGQVQDRGRLSLVIADRSVTTAAQIGAIIVSPDPQGVVRVRDVATVQNGAVPVWQRIVEDGTPAVLFNIYEQPDGNAVRIAQAVQQKLATLALPPGVKLVCWYDQSELVTQSVASVRDAVLIGLVLAAVVLLGFLRSWRVTLVAVIVVPATLAATVLVLSMLGMSFNIMTLGGIAAAVGLLIDDVIVMVEHIARRAGAIGADGRPAGDAAVIPAAREFLAPLTGSSLATLIVFVPLSFLTGVTGAFSKALSLTMAAALAISWAMTAFVVPVLVRWLVDFSAWHDPGTPGVGRMARLHDGILDRLSARPWLLAIAAVPLLAIGYVSYENVPSGFMPKVDEGGFVMDYYTAPGTSLDETGRQVGQIDAMLKANAAVLTFSRRLGTGLGGDLGQSYHGDYFVRLKPGHAAPTEEIAAAVAERITAEVPGVQVEVAQLIEDLIGDLTAVPQPIEVKLYAADPSVLQGEARKVAALIGKIDGVVEVKDGVQLAGDALDVHVDPVRAGIEGVAPADIEAQLSAALTGSIATTLAQPSKAVDVRVRLPNALTLSEAGLAQLPIRASDGHVFALSRVATIEAVTGQPQISRENLEPMIAVTGRIQGRGIGAAVGDVRAALDRPSVLGPGVRYELGGLYQQQQIAFAGLIKVFGAALVAELVLLLLLYRRFWLPVIIIGCSLLSTTAVFTALWAAGVDLNITALMGMTMIIGIGTEMAIFYVSEFEELARTMPPAAATREASRNRLRPITMTTLAAIFTLLPLALAIGQGSGIQQPLAIAIIAGLILQYPLVLLAMPVLVRLTLPKDERVLDTVRES</sequence>
<evidence type="ECO:0000313" key="2">
    <source>
        <dbReference type="EMBL" id="GHH16658.1"/>
    </source>
</evidence>
<comment type="caution">
    <text evidence="2">The sequence shown here is derived from an EMBL/GenBank/DDBJ whole genome shotgun (WGS) entry which is preliminary data.</text>
</comment>
<feature type="transmembrane region" description="Helical" evidence="1">
    <location>
        <begin position="465"/>
        <end position="486"/>
    </location>
</feature>
<dbReference type="PANTHER" id="PTHR32063">
    <property type="match status" value="1"/>
</dbReference>
<dbReference type="EMBL" id="BNAQ01000002">
    <property type="protein sequence ID" value="GHH16658.1"/>
    <property type="molecule type" value="Genomic_DNA"/>
</dbReference>
<feature type="transmembrane region" description="Helical" evidence="1">
    <location>
        <begin position="879"/>
        <end position="899"/>
    </location>
</feature>
<dbReference type="SUPFAM" id="SSF82693">
    <property type="entry name" value="Multidrug efflux transporter AcrB pore domain, PN1, PN2, PC1 and PC2 subdomains"/>
    <property type="match status" value="3"/>
</dbReference>
<dbReference type="Gene3D" id="3.30.70.1320">
    <property type="entry name" value="Multidrug efflux transporter AcrB pore domain like"/>
    <property type="match status" value="1"/>
</dbReference>
<feature type="transmembrane region" description="Helical" evidence="1">
    <location>
        <begin position="355"/>
        <end position="375"/>
    </location>
</feature>
<dbReference type="PRINTS" id="PR00702">
    <property type="entry name" value="ACRIFLAVINRP"/>
</dbReference>
<dbReference type="RefSeq" id="WP_189676174.1">
    <property type="nucleotide sequence ID" value="NZ_BNAQ01000002.1"/>
</dbReference>
<proteinExistence type="predicted"/>
<dbReference type="PANTHER" id="PTHR32063:SF0">
    <property type="entry name" value="SWARMING MOTILITY PROTEIN SWRC"/>
    <property type="match status" value="1"/>
</dbReference>
<feature type="transmembrane region" description="Helical" evidence="1">
    <location>
        <begin position="439"/>
        <end position="459"/>
    </location>
</feature>
<feature type="transmembrane region" description="Helical" evidence="1">
    <location>
        <begin position="848"/>
        <end position="872"/>
    </location>
</feature>
<feature type="transmembrane region" description="Helical" evidence="1">
    <location>
        <begin position="981"/>
        <end position="1004"/>
    </location>
</feature>
<dbReference type="Gene3D" id="3.30.70.1430">
    <property type="entry name" value="Multidrug efflux transporter AcrB pore domain"/>
    <property type="match status" value="2"/>
</dbReference>
<dbReference type="Proteomes" id="UP000652430">
    <property type="component" value="Unassembled WGS sequence"/>
</dbReference>
<dbReference type="InterPro" id="IPR001036">
    <property type="entry name" value="Acrflvin-R"/>
</dbReference>
<accession>A0ABQ3LS91</accession>
<keyword evidence="1" id="KW-0812">Transmembrane</keyword>
<name>A0ABQ3LS91_9SPHN</name>
<dbReference type="Gene3D" id="3.30.2090.10">
    <property type="entry name" value="Multidrug efflux transporter AcrB TolC docking domain, DN and DC subdomains"/>
    <property type="match status" value="2"/>
</dbReference>
<dbReference type="Pfam" id="PF00873">
    <property type="entry name" value="ACR_tran"/>
    <property type="match status" value="1"/>
</dbReference>
<dbReference type="Gene3D" id="3.30.70.1440">
    <property type="entry name" value="Multidrug efflux transporter AcrB pore domain"/>
    <property type="match status" value="1"/>
</dbReference>
<protein>
    <submittedName>
        <fullName evidence="2">Multidrug ABC transporter</fullName>
    </submittedName>
</protein>
<dbReference type="SUPFAM" id="SSF82866">
    <property type="entry name" value="Multidrug efflux transporter AcrB transmembrane domain"/>
    <property type="match status" value="2"/>
</dbReference>
<gene>
    <name evidence="2" type="ORF">GCM10008023_20890</name>
</gene>
<organism evidence="2 3">
    <name type="scientific">Sphingomonas glacialis</name>
    <dbReference type="NCBI Taxonomy" id="658225"/>
    <lineage>
        <taxon>Bacteria</taxon>
        <taxon>Pseudomonadati</taxon>
        <taxon>Pseudomonadota</taxon>
        <taxon>Alphaproteobacteria</taxon>
        <taxon>Sphingomonadales</taxon>
        <taxon>Sphingomonadaceae</taxon>
        <taxon>Sphingomonas</taxon>
    </lineage>
</organism>
<keyword evidence="3" id="KW-1185">Reference proteome</keyword>
<evidence type="ECO:0000313" key="3">
    <source>
        <dbReference type="Proteomes" id="UP000652430"/>
    </source>
</evidence>
<reference evidence="3" key="1">
    <citation type="journal article" date="2019" name="Int. J. Syst. Evol. Microbiol.">
        <title>The Global Catalogue of Microorganisms (GCM) 10K type strain sequencing project: providing services to taxonomists for standard genome sequencing and annotation.</title>
        <authorList>
            <consortium name="The Broad Institute Genomics Platform"/>
            <consortium name="The Broad Institute Genome Sequencing Center for Infectious Disease"/>
            <person name="Wu L."/>
            <person name="Ma J."/>
        </authorList>
    </citation>
    <scope>NUCLEOTIDE SEQUENCE [LARGE SCALE GENOMIC DNA]</scope>
    <source>
        <strain evidence="3">CGMCC 1.8957</strain>
    </source>
</reference>
<feature type="transmembrane region" description="Helical" evidence="1">
    <location>
        <begin position="953"/>
        <end position="975"/>
    </location>
</feature>
<dbReference type="Gene3D" id="1.20.1640.10">
    <property type="entry name" value="Multidrug efflux transporter AcrB transmembrane domain"/>
    <property type="match status" value="2"/>
</dbReference>
<feature type="transmembrane region" description="Helical" evidence="1">
    <location>
        <begin position="905"/>
        <end position="926"/>
    </location>
</feature>
<dbReference type="SUPFAM" id="SSF82714">
    <property type="entry name" value="Multidrug efflux transporter AcrB TolC docking domain, DN and DC subdomains"/>
    <property type="match status" value="2"/>
</dbReference>
<keyword evidence="1" id="KW-0472">Membrane</keyword>
<feature type="transmembrane region" description="Helical" evidence="1">
    <location>
        <begin position="12"/>
        <end position="36"/>
    </location>
</feature>
<evidence type="ECO:0000256" key="1">
    <source>
        <dbReference type="SAM" id="Phobius"/>
    </source>
</evidence>
<dbReference type="InterPro" id="IPR027463">
    <property type="entry name" value="AcrB_DN_DC_subdom"/>
</dbReference>
<keyword evidence="1" id="KW-1133">Transmembrane helix</keyword>
<feature type="transmembrane region" description="Helical" evidence="1">
    <location>
        <begin position="332"/>
        <end position="348"/>
    </location>
</feature>
<feature type="transmembrane region" description="Helical" evidence="1">
    <location>
        <begin position="522"/>
        <end position="539"/>
    </location>
</feature>